<evidence type="ECO:0000259" key="6">
    <source>
        <dbReference type="PROSITE" id="PS51192"/>
    </source>
</evidence>
<evidence type="ECO:0000259" key="7">
    <source>
        <dbReference type="PROSITE" id="PS51194"/>
    </source>
</evidence>
<evidence type="ECO:0000313" key="8">
    <source>
        <dbReference type="EMBL" id="MEH8016077.1"/>
    </source>
</evidence>
<feature type="region of interest" description="Disordered" evidence="5">
    <location>
        <begin position="810"/>
        <end position="829"/>
    </location>
</feature>
<gene>
    <name evidence="8" type="primary">hrpB</name>
    <name evidence="8" type="ORF">MN202_02425</name>
</gene>
<dbReference type="Proteomes" id="UP001375382">
    <property type="component" value="Unassembled WGS sequence"/>
</dbReference>
<keyword evidence="9" id="KW-1185">Reference proteome</keyword>
<dbReference type="InterPro" id="IPR007502">
    <property type="entry name" value="Helicase-assoc_dom"/>
</dbReference>
<feature type="domain" description="Helicase C-terminal" evidence="7">
    <location>
        <begin position="206"/>
        <end position="375"/>
    </location>
</feature>
<protein>
    <submittedName>
        <fullName evidence="8">ATP-dependent helicase HrpB</fullName>
    </submittedName>
</protein>
<dbReference type="PANTHER" id="PTHR43519">
    <property type="entry name" value="ATP-DEPENDENT RNA HELICASE HRPB"/>
    <property type="match status" value="1"/>
</dbReference>
<dbReference type="EMBL" id="JALAAR010000002">
    <property type="protein sequence ID" value="MEH8016077.1"/>
    <property type="molecule type" value="Genomic_DNA"/>
</dbReference>
<dbReference type="PIRSF" id="PIRSF005496">
    <property type="entry name" value="ATP_hel_hrpB"/>
    <property type="match status" value="1"/>
</dbReference>
<dbReference type="InterPro" id="IPR027417">
    <property type="entry name" value="P-loop_NTPase"/>
</dbReference>
<dbReference type="PROSITE" id="PS51192">
    <property type="entry name" value="HELICASE_ATP_BIND_1"/>
    <property type="match status" value="1"/>
</dbReference>
<evidence type="ECO:0000256" key="2">
    <source>
        <dbReference type="ARBA" id="ARBA00022801"/>
    </source>
</evidence>
<dbReference type="RefSeq" id="WP_335734497.1">
    <property type="nucleotide sequence ID" value="NZ_JALAAR010000002.1"/>
</dbReference>
<dbReference type="PROSITE" id="PS51194">
    <property type="entry name" value="HELICASE_CTER"/>
    <property type="match status" value="1"/>
</dbReference>
<feature type="domain" description="Helicase ATP-binding" evidence="6">
    <location>
        <begin position="27"/>
        <end position="173"/>
    </location>
</feature>
<dbReference type="SMART" id="SM00490">
    <property type="entry name" value="HELICc"/>
    <property type="match status" value="1"/>
</dbReference>
<organism evidence="8 9">
    <name type="scientific">Rheinheimera muenzenbergensis</name>
    <dbReference type="NCBI Taxonomy" id="1193628"/>
    <lineage>
        <taxon>Bacteria</taxon>
        <taxon>Pseudomonadati</taxon>
        <taxon>Pseudomonadota</taxon>
        <taxon>Gammaproteobacteria</taxon>
        <taxon>Chromatiales</taxon>
        <taxon>Chromatiaceae</taxon>
        <taxon>Rheinheimera</taxon>
    </lineage>
</organism>
<dbReference type="GO" id="GO:0004386">
    <property type="term" value="F:helicase activity"/>
    <property type="evidence" value="ECO:0007669"/>
    <property type="project" value="UniProtKB-KW"/>
</dbReference>
<evidence type="ECO:0000256" key="3">
    <source>
        <dbReference type="ARBA" id="ARBA00022806"/>
    </source>
</evidence>
<evidence type="ECO:0000256" key="4">
    <source>
        <dbReference type="ARBA" id="ARBA00022840"/>
    </source>
</evidence>
<name>A0ABU8C2F7_9GAMM</name>
<dbReference type="Pfam" id="PF00271">
    <property type="entry name" value="Helicase_C"/>
    <property type="match status" value="1"/>
</dbReference>
<sequence length="829" mass="91699">MRLSPARWQIFTDVIVLPVAEIFADLIKLLHSHNKVLLSAPPGAGKSTYLPLYLLQHPDFAGKKLLMLEPRRLAAKSIAAYLAAQLGEVVGDSVGYQIRQEHKHSGNTRLLIVTEGILTRKLQQDPELSTVDLLLFDEFHERSLHADLALALCLEVQQLRPQLQLLIMSATLDMAQLANRLDAPVLSSAGRSYPVTVEYALPGSQPLTQQIAALVQQALSKHNGNILVFLPGQAEINQSAQLLQQQGLAADVQLHRLIGSLTLAQQQAAIAPPPAGMRKVVLSTNLAETSLTIDGISVVIDSGLCRQSRFNPRQGISVLETAAISQASAIQRAGRAGRLLPGHCYRLDTAEKWQRRARFDSPEIEISDLTALRLEVAAWGCQVGDLYWLTPPPAASLAVAEQLLQQLGFIDTRGIITASGRLAHKLGTEPRLAAMLLHGQQLAQQGHQHAAALACVLAAVLEDTRVLQGDIYSLLGRVRQTLPQQWQQAQSFARLLGCQLTDSLPLELAPLLTLRAFPDRLAKRRGQGYQLANGIGAVLQQDHSLTGQAWLVVLHMQQFGRDNRIYHALAISSDAIMADWQAELGWRTQTFWDDKNGRFFTEQQLNFGQCLLDAKPAPLQLTAEQKQLAWQTYISNKGLSCLNWSDTALQLRARVALLNQYQPDAGWPDFSDEALLTTLPQWLGAYLAPLSKSAALAQLPLYDALLQCLSYQQQQALNQLLPTHWQAPTGSRLSIDYLAEGGPRLSVRVQEMYGQMQSPMLLQGQLAITVELLSPSRQPLQVTQNLASFWQNAWLEARKEMRGRYPKHYWPEDPAQALPTTKTKKAMHK</sequence>
<dbReference type="SMART" id="SM00487">
    <property type="entry name" value="DEXDc"/>
    <property type="match status" value="1"/>
</dbReference>
<dbReference type="PANTHER" id="PTHR43519:SF1">
    <property type="entry name" value="ATP-DEPENDENT RNA HELICASE HRPB"/>
    <property type="match status" value="1"/>
</dbReference>
<evidence type="ECO:0000313" key="9">
    <source>
        <dbReference type="Proteomes" id="UP001375382"/>
    </source>
</evidence>
<evidence type="ECO:0000256" key="1">
    <source>
        <dbReference type="ARBA" id="ARBA00022741"/>
    </source>
</evidence>
<dbReference type="Pfam" id="PF08482">
    <property type="entry name" value="HrpB_C"/>
    <property type="match status" value="1"/>
</dbReference>
<dbReference type="InterPro" id="IPR049614">
    <property type="entry name" value="HrpB_DEXH"/>
</dbReference>
<proteinExistence type="predicted"/>
<dbReference type="SUPFAM" id="SSF52540">
    <property type="entry name" value="P-loop containing nucleoside triphosphate hydrolases"/>
    <property type="match status" value="1"/>
</dbReference>
<dbReference type="Pfam" id="PF00270">
    <property type="entry name" value="DEAD"/>
    <property type="match status" value="1"/>
</dbReference>
<dbReference type="InterPro" id="IPR010225">
    <property type="entry name" value="HrpB"/>
</dbReference>
<keyword evidence="3 8" id="KW-0347">Helicase</keyword>
<dbReference type="CDD" id="cd17990">
    <property type="entry name" value="DEXHc_HrpB"/>
    <property type="match status" value="1"/>
</dbReference>
<dbReference type="InterPro" id="IPR001650">
    <property type="entry name" value="Helicase_C-like"/>
</dbReference>
<dbReference type="InterPro" id="IPR013689">
    <property type="entry name" value="RNA_helicase_ATP-dep_HrpB_C"/>
</dbReference>
<dbReference type="SMART" id="SM00847">
    <property type="entry name" value="HA2"/>
    <property type="match status" value="1"/>
</dbReference>
<dbReference type="NCBIfam" id="TIGR01970">
    <property type="entry name" value="DEAH_box_HrpB"/>
    <property type="match status" value="1"/>
</dbReference>
<keyword evidence="4" id="KW-0067">ATP-binding</keyword>
<evidence type="ECO:0000256" key="5">
    <source>
        <dbReference type="SAM" id="MobiDB-lite"/>
    </source>
</evidence>
<dbReference type="CDD" id="cd18791">
    <property type="entry name" value="SF2_C_RHA"/>
    <property type="match status" value="1"/>
</dbReference>
<reference evidence="8 9" key="1">
    <citation type="journal article" date="2023" name="Ecotoxicol. Environ. Saf.">
        <title>Mercury remediation potential of mercury-resistant strain Rheinheimera metallidurans sp. nov. isolated from a municipal waste dumping site.</title>
        <authorList>
            <person name="Yadav V."/>
            <person name="Manjhi A."/>
            <person name="Vadakedath N."/>
        </authorList>
    </citation>
    <scope>NUCLEOTIDE SEQUENCE [LARGE SCALE GENOMIC DNA]</scope>
    <source>
        <strain evidence="8 9">E-49</strain>
    </source>
</reference>
<keyword evidence="2" id="KW-0378">Hydrolase</keyword>
<dbReference type="Gene3D" id="3.40.50.300">
    <property type="entry name" value="P-loop containing nucleotide triphosphate hydrolases"/>
    <property type="match status" value="2"/>
</dbReference>
<dbReference type="InterPro" id="IPR014001">
    <property type="entry name" value="Helicase_ATP-bd"/>
</dbReference>
<dbReference type="InterPro" id="IPR011545">
    <property type="entry name" value="DEAD/DEAH_box_helicase_dom"/>
</dbReference>
<dbReference type="Gene3D" id="1.20.120.1080">
    <property type="match status" value="1"/>
</dbReference>
<accession>A0ABU8C2F7</accession>
<keyword evidence="1" id="KW-0547">Nucleotide-binding</keyword>
<comment type="caution">
    <text evidence="8">The sequence shown here is derived from an EMBL/GenBank/DDBJ whole genome shotgun (WGS) entry which is preliminary data.</text>
</comment>